<evidence type="ECO:0000256" key="2">
    <source>
        <dbReference type="SAM" id="Phobius"/>
    </source>
</evidence>
<sequence length="295" mass="29606">MSSYDPPTPPPPGGDGAAGGDVPPPPPPPPPSYGGATPPPPDYGNAAPPPPPPPGGAYPPPPGGGFPPPPAPGAYGAPTPGSGWDLGTAFSFGWNAFTKNAGPVIGAFVLGIVVYGVLVGLGTVLRLAVGDSLIAQLVGQGLSLGFYTIAGTIVGGLFAQAALPVADGQKFEFSRFTDFSKVGDLAVVGLISGAITLVGTILCFLPGIIAGYLLSYAAYFVVDQNLSGVDALKASFEFCKNNLGSTIVWWLLSSIVAGLGICLCGVGVLVTAPIALFGTVYTFRVLQGRPVVMPS</sequence>
<feature type="transmembrane region" description="Helical" evidence="2">
    <location>
        <begin position="104"/>
        <end position="124"/>
    </location>
</feature>
<feature type="transmembrane region" description="Helical" evidence="2">
    <location>
        <begin position="144"/>
        <end position="166"/>
    </location>
</feature>
<dbReference type="PANTHER" id="PTHR45691:SF6">
    <property type="entry name" value="PROTEIN DIAPHANOUS"/>
    <property type="match status" value="1"/>
</dbReference>
<keyword evidence="2" id="KW-0472">Membrane</keyword>
<gene>
    <name evidence="3" type="ORF">GCM10022215_28990</name>
</gene>
<name>A0ABP7XNL7_9ACTN</name>
<evidence type="ECO:0000313" key="4">
    <source>
        <dbReference type="Proteomes" id="UP001501495"/>
    </source>
</evidence>
<evidence type="ECO:0000256" key="1">
    <source>
        <dbReference type="SAM" id="MobiDB-lite"/>
    </source>
</evidence>
<keyword evidence="2" id="KW-0812">Transmembrane</keyword>
<keyword evidence="4" id="KW-1185">Reference proteome</keyword>
<feature type="region of interest" description="Disordered" evidence="1">
    <location>
        <begin position="1"/>
        <end position="79"/>
    </location>
</feature>
<evidence type="ECO:0000313" key="3">
    <source>
        <dbReference type="EMBL" id="GAA4122825.1"/>
    </source>
</evidence>
<comment type="caution">
    <text evidence="3">The sequence shown here is derived from an EMBL/GenBank/DDBJ whole genome shotgun (WGS) entry which is preliminary data.</text>
</comment>
<feature type="transmembrane region" description="Helical" evidence="2">
    <location>
        <begin position="187"/>
        <end position="214"/>
    </location>
</feature>
<dbReference type="RefSeq" id="WP_344734166.1">
    <property type="nucleotide sequence ID" value="NZ_BAAAZH010000021.1"/>
</dbReference>
<feature type="compositionally biased region" description="Pro residues" evidence="1">
    <location>
        <begin position="22"/>
        <end position="72"/>
    </location>
</feature>
<dbReference type="EMBL" id="BAAAZH010000021">
    <property type="protein sequence ID" value="GAA4122825.1"/>
    <property type="molecule type" value="Genomic_DNA"/>
</dbReference>
<feature type="transmembrane region" description="Helical" evidence="2">
    <location>
        <begin position="247"/>
        <end position="280"/>
    </location>
</feature>
<accession>A0ABP7XNL7</accession>
<evidence type="ECO:0008006" key="5">
    <source>
        <dbReference type="Google" id="ProtNLM"/>
    </source>
</evidence>
<dbReference type="InterPro" id="IPR051412">
    <property type="entry name" value="Formin_Homology_Diaphanous_sf"/>
</dbReference>
<dbReference type="Proteomes" id="UP001501495">
    <property type="component" value="Unassembled WGS sequence"/>
</dbReference>
<protein>
    <recommendedName>
        <fullName evidence="5">Integral membrane protein</fullName>
    </recommendedName>
</protein>
<reference evidence="4" key="1">
    <citation type="journal article" date="2019" name="Int. J. Syst. Evol. Microbiol.">
        <title>The Global Catalogue of Microorganisms (GCM) 10K type strain sequencing project: providing services to taxonomists for standard genome sequencing and annotation.</title>
        <authorList>
            <consortium name="The Broad Institute Genomics Platform"/>
            <consortium name="The Broad Institute Genome Sequencing Center for Infectious Disease"/>
            <person name="Wu L."/>
            <person name="Ma J."/>
        </authorList>
    </citation>
    <scope>NUCLEOTIDE SEQUENCE [LARGE SCALE GENOMIC DNA]</scope>
    <source>
        <strain evidence="4">JCM 16703</strain>
    </source>
</reference>
<proteinExistence type="predicted"/>
<keyword evidence="2" id="KW-1133">Transmembrane helix</keyword>
<feature type="compositionally biased region" description="Pro residues" evidence="1">
    <location>
        <begin position="1"/>
        <end position="13"/>
    </location>
</feature>
<dbReference type="PANTHER" id="PTHR45691">
    <property type="entry name" value="PROTEIN DIAPHANOUS"/>
    <property type="match status" value="1"/>
</dbReference>
<organism evidence="3 4">
    <name type="scientific">Nocardioides fonticola</name>
    <dbReference type="NCBI Taxonomy" id="450363"/>
    <lineage>
        <taxon>Bacteria</taxon>
        <taxon>Bacillati</taxon>
        <taxon>Actinomycetota</taxon>
        <taxon>Actinomycetes</taxon>
        <taxon>Propionibacteriales</taxon>
        <taxon>Nocardioidaceae</taxon>
        <taxon>Nocardioides</taxon>
    </lineage>
</organism>